<proteinExistence type="predicted"/>
<feature type="compositionally biased region" description="Basic and acidic residues" evidence="2">
    <location>
        <begin position="32"/>
        <end position="42"/>
    </location>
</feature>
<dbReference type="Proteomes" id="UP001610446">
    <property type="component" value="Unassembled WGS sequence"/>
</dbReference>
<dbReference type="PANTHER" id="PTHR37535:SF2">
    <property type="entry name" value="FINGER DOMAIN PROTEIN, PUTATIVE (AFU_ORTHOLOGUE AFUA_6G09300)-RELATED"/>
    <property type="match status" value="1"/>
</dbReference>
<dbReference type="InterPro" id="IPR021842">
    <property type="entry name" value="DUF3435"/>
</dbReference>
<dbReference type="Pfam" id="PF11917">
    <property type="entry name" value="DUF3435"/>
    <property type="match status" value="1"/>
</dbReference>
<dbReference type="SUPFAM" id="SSF56349">
    <property type="entry name" value="DNA breaking-rejoining enzymes"/>
    <property type="match status" value="1"/>
</dbReference>
<dbReference type="PANTHER" id="PTHR37535">
    <property type="entry name" value="FLUG DOMAIN PROTEIN"/>
    <property type="match status" value="1"/>
</dbReference>
<evidence type="ECO:0000256" key="2">
    <source>
        <dbReference type="SAM" id="MobiDB-lite"/>
    </source>
</evidence>
<organism evidence="4 5">
    <name type="scientific">Aspergillus pseudoustus</name>
    <dbReference type="NCBI Taxonomy" id="1810923"/>
    <lineage>
        <taxon>Eukaryota</taxon>
        <taxon>Fungi</taxon>
        <taxon>Dikarya</taxon>
        <taxon>Ascomycota</taxon>
        <taxon>Pezizomycotina</taxon>
        <taxon>Eurotiomycetes</taxon>
        <taxon>Eurotiomycetidae</taxon>
        <taxon>Eurotiales</taxon>
        <taxon>Aspergillaceae</taxon>
        <taxon>Aspergillus</taxon>
        <taxon>Aspergillus subgen. Nidulantes</taxon>
    </lineage>
</organism>
<dbReference type="InterPro" id="IPR013087">
    <property type="entry name" value="Znf_C2H2_type"/>
</dbReference>
<sequence>MYRPTRIRPRPERQAADLFDNSRNLRSGRGTSRGDRRQRDSHLQANPDQDGLAIGIGTNDGPITGNSFNASTSIHNEAAIPSSDHQNWLENELNLDITAIQRRKYEPPTVSLQNRVWDLWCRTLFNFFDYTITTRRQHIDAASTIQTYWNYWTLIRKHKFGLSIPPSIKDGMVGVRSQLGEKHGLRTDPRDKPTMRTELTFEVMRVIWTAGGETWDPVQLGLIVLLAGITGHRPGALLSMTHSDLLITLFRSKRMRPQMVLEVRPHKTKRYRGRNKKTPTIGIPEVPSEPCLLLCPKTHFLGLLLRKSAFRHVDVSSASQLYGLQVAPEARSLPLIVADKESRVFDITEQMLNRCLQRLGELTGLQLSVTSYWLRRSAAEVVNTSSEISEAQQNLLLQHANASVYQKRYASDYFPSDLRAIAEGREQQHDVMNVASGQSRTIDLRRPVDLTDAQKAEAEAHQDVQRCKRLWLQARVLVCTKYGSFRAGTGTELYREAVKMRNSYHTARARSHRKMKKHIRARFDEEQPIQDVFRQVHGLPMASRTHQRALPTCPDQERAFSLIFRFAPSSEEDETDCRIRAVDAISRVGPISAVRLRTIHSGQTHPKWMQAASEEKRGVLLNLRQCLVCSVFGIREASFTTDFSFLRHLARRHPRNMQCPDPACREQLKGIDHIMNHMRHVHGA</sequence>
<reference evidence="4 5" key="1">
    <citation type="submission" date="2024-07" db="EMBL/GenBank/DDBJ databases">
        <title>Section-level genome sequencing and comparative genomics of Aspergillus sections Usti and Cavernicolus.</title>
        <authorList>
            <consortium name="Lawrence Berkeley National Laboratory"/>
            <person name="Nybo J.L."/>
            <person name="Vesth T.C."/>
            <person name="Theobald S."/>
            <person name="Frisvad J.C."/>
            <person name="Larsen T.O."/>
            <person name="Kjaerboelling I."/>
            <person name="Rothschild-Mancinelli K."/>
            <person name="Lyhne E.K."/>
            <person name="Kogle M.E."/>
            <person name="Barry K."/>
            <person name="Clum A."/>
            <person name="Na H."/>
            <person name="Ledsgaard L."/>
            <person name="Lin J."/>
            <person name="Lipzen A."/>
            <person name="Kuo A."/>
            <person name="Riley R."/>
            <person name="Mondo S."/>
            <person name="Labutti K."/>
            <person name="Haridas S."/>
            <person name="Pangalinan J."/>
            <person name="Salamov A.A."/>
            <person name="Simmons B.A."/>
            <person name="Magnuson J.K."/>
            <person name="Chen J."/>
            <person name="Drula E."/>
            <person name="Henrissat B."/>
            <person name="Wiebenga A."/>
            <person name="Lubbers R.J."/>
            <person name="Gomes A.C."/>
            <person name="Makela M.R."/>
            <person name="Stajich J."/>
            <person name="Grigoriev I.V."/>
            <person name="Mortensen U.H."/>
            <person name="De Vries R.P."/>
            <person name="Baker S.E."/>
            <person name="Andersen M.R."/>
        </authorList>
    </citation>
    <scope>NUCLEOTIDE SEQUENCE [LARGE SCALE GENOMIC DNA]</scope>
    <source>
        <strain evidence="4 5">CBS 123904</strain>
    </source>
</reference>
<protein>
    <recommendedName>
        <fullName evidence="3">C2H2-type domain-containing protein</fullName>
    </recommendedName>
</protein>
<dbReference type="EMBL" id="JBFXLU010000342">
    <property type="protein sequence ID" value="KAL2829106.1"/>
    <property type="molecule type" value="Genomic_DNA"/>
</dbReference>
<gene>
    <name evidence="4" type="ORF">BJY01DRAFT_261370</name>
</gene>
<dbReference type="InterPro" id="IPR013762">
    <property type="entry name" value="Integrase-like_cat_sf"/>
</dbReference>
<evidence type="ECO:0000259" key="3">
    <source>
        <dbReference type="PROSITE" id="PS00028"/>
    </source>
</evidence>
<feature type="region of interest" description="Disordered" evidence="2">
    <location>
        <begin position="21"/>
        <end position="58"/>
    </location>
</feature>
<dbReference type="InterPro" id="IPR011010">
    <property type="entry name" value="DNA_brk_join_enz"/>
</dbReference>
<evidence type="ECO:0000256" key="1">
    <source>
        <dbReference type="ARBA" id="ARBA00023172"/>
    </source>
</evidence>
<evidence type="ECO:0000313" key="4">
    <source>
        <dbReference type="EMBL" id="KAL2829106.1"/>
    </source>
</evidence>
<comment type="caution">
    <text evidence="4">The sequence shown here is derived from an EMBL/GenBank/DDBJ whole genome shotgun (WGS) entry which is preliminary data.</text>
</comment>
<accession>A0ABR4IN44</accession>
<evidence type="ECO:0000313" key="5">
    <source>
        <dbReference type="Proteomes" id="UP001610446"/>
    </source>
</evidence>
<dbReference type="Gene3D" id="1.10.443.10">
    <property type="entry name" value="Intergrase catalytic core"/>
    <property type="match status" value="1"/>
</dbReference>
<keyword evidence="5" id="KW-1185">Reference proteome</keyword>
<name>A0ABR4IN44_9EURO</name>
<keyword evidence="1" id="KW-0233">DNA recombination</keyword>
<dbReference type="PROSITE" id="PS00028">
    <property type="entry name" value="ZINC_FINGER_C2H2_1"/>
    <property type="match status" value="1"/>
</dbReference>
<feature type="domain" description="C2H2-type" evidence="3">
    <location>
        <begin position="659"/>
        <end position="682"/>
    </location>
</feature>